<dbReference type="HAMAP" id="MF_01031">
    <property type="entry name" value="LeuD_type1"/>
    <property type="match status" value="1"/>
</dbReference>
<reference evidence="13" key="1">
    <citation type="submission" date="2017-09" db="EMBL/GenBank/DDBJ databases">
        <title>The Reconstruction of 2,631 Draft Metagenome-Assembled Genomes from the Global Oceans.</title>
        <authorList>
            <person name="Tully B.J."/>
            <person name="Graham E.D."/>
            <person name="Heidelberg J.F."/>
        </authorList>
    </citation>
    <scope>NUCLEOTIDE SEQUENCE [LARGE SCALE GENOMIC DNA]</scope>
</reference>
<evidence type="ECO:0000313" key="13">
    <source>
        <dbReference type="Proteomes" id="UP000226525"/>
    </source>
</evidence>
<dbReference type="InterPro" id="IPR033940">
    <property type="entry name" value="IPMI_Swivel"/>
</dbReference>
<evidence type="ECO:0000256" key="3">
    <source>
        <dbReference type="ARBA" id="ARBA00004729"/>
    </source>
</evidence>
<gene>
    <name evidence="10 12" type="primary">leuD</name>
    <name evidence="12" type="ORF">CMN54_04260</name>
</gene>
<comment type="function">
    <text evidence="2 10">Catalyzes the isomerization between 2-isopropylmalate and 3-isopropylmalate, via the formation of 2-isopropylmaleate.</text>
</comment>
<evidence type="ECO:0000259" key="11">
    <source>
        <dbReference type="Pfam" id="PF00694"/>
    </source>
</evidence>
<evidence type="ECO:0000256" key="9">
    <source>
        <dbReference type="ARBA" id="ARBA00023304"/>
    </source>
</evidence>
<dbReference type="PANTHER" id="PTHR43345">
    <property type="entry name" value="3-ISOPROPYLMALATE DEHYDRATASE SMALL SUBUNIT 2-RELATED-RELATED"/>
    <property type="match status" value="1"/>
</dbReference>
<sequence length="206" mass="23379">MQPFQTLTATAAKLDQVNVDTDQIIPKQFLKKTERTGFGIHLFHDWRFLDDAGQNQNPDFILNQSRYQGAQILVAGDNFGCGSSREHAPWALLDYGFQSIIAPSFADIFYNNCAKNGILLVGLPEDSVQQLFTEIEENVGCELTVDLPNQKVQSPKGLEFSFEIDSFVKHRLLNGLDDIGWTLQFQSEIENFEASYQKQAPWMFVH</sequence>
<dbReference type="SUPFAM" id="SSF52016">
    <property type="entry name" value="LeuD/IlvD-like"/>
    <property type="match status" value="1"/>
</dbReference>
<comment type="subunit">
    <text evidence="5 10">Heterodimer of LeuC and LeuD.</text>
</comment>
<keyword evidence="6 10" id="KW-0432">Leucine biosynthesis</keyword>
<evidence type="ECO:0000256" key="10">
    <source>
        <dbReference type="HAMAP-Rule" id="MF_01031"/>
    </source>
</evidence>
<comment type="similarity">
    <text evidence="4 10">Belongs to the LeuD family. LeuD type 1 subfamily.</text>
</comment>
<dbReference type="PANTHER" id="PTHR43345:SF5">
    <property type="entry name" value="3-ISOPROPYLMALATE DEHYDRATASE SMALL SUBUNIT"/>
    <property type="match status" value="1"/>
</dbReference>
<dbReference type="FunFam" id="3.20.19.10:FF:000003">
    <property type="entry name" value="3-isopropylmalate dehydratase small subunit"/>
    <property type="match status" value="1"/>
</dbReference>
<dbReference type="EC" id="4.2.1.33" evidence="10"/>
<comment type="pathway">
    <text evidence="3 10">Amino-acid biosynthesis; L-leucine biosynthesis; L-leucine from 3-methyl-2-oxobutanoate: step 2/4.</text>
</comment>
<protein>
    <recommendedName>
        <fullName evidence="10">3-isopropylmalate dehydratase small subunit</fullName>
        <ecNumber evidence="10">4.2.1.33</ecNumber>
    </recommendedName>
    <alternativeName>
        <fullName evidence="10">Alpha-IPM isomerase</fullName>
        <shortName evidence="10">IPMI</shortName>
    </alternativeName>
    <alternativeName>
        <fullName evidence="10">Isopropylmalate isomerase</fullName>
    </alternativeName>
</protein>
<dbReference type="InterPro" id="IPR004431">
    <property type="entry name" value="3-IsopropMal_deHydase_ssu"/>
</dbReference>
<evidence type="ECO:0000256" key="6">
    <source>
        <dbReference type="ARBA" id="ARBA00022430"/>
    </source>
</evidence>
<dbReference type="GO" id="GO:0009316">
    <property type="term" value="C:3-isopropylmalate dehydratase complex"/>
    <property type="evidence" value="ECO:0007669"/>
    <property type="project" value="InterPro"/>
</dbReference>
<proteinExistence type="inferred from homology"/>
<accession>A0A2D6YHK3</accession>
<keyword evidence="7 10" id="KW-0028">Amino-acid biosynthesis</keyword>
<feature type="domain" description="Aconitase A/isopropylmalate dehydratase small subunit swivel" evidence="11">
    <location>
        <begin position="1"/>
        <end position="124"/>
    </location>
</feature>
<evidence type="ECO:0000256" key="7">
    <source>
        <dbReference type="ARBA" id="ARBA00022605"/>
    </source>
</evidence>
<evidence type="ECO:0000256" key="8">
    <source>
        <dbReference type="ARBA" id="ARBA00023239"/>
    </source>
</evidence>
<evidence type="ECO:0000313" key="12">
    <source>
        <dbReference type="EMBL" id="MAH62659.1"/>
    </source>
</evidence>
<dbReference type="InterPro" id="IPR015928">
    <property type="entry name" value="Aconitase/3IPM_dehydase_swvl"/>
</dbReference>
<dbReference type="GO" id="GO:0003861">
    <property type="term" value="F:3-isopropylmalate dehydratase activity"/>
    <property type="evidence" value="ECO:0007669"/>
    <property type="project" value="UniProtKB-UniRule"/>
</dbReference>
<dbReference type="InterPro" id="IPR000573">
    <property type="entry name" value="AconitaseA/IPMdHydase_ssu_swvl"/>
</dbReference>
<comment type="catalytic activity">
    <reaction evidence="1 10">
        <text>(2R,3S)-3-isopropylmalate = (2S)-2-isopropylmalate</text>
        <dbReference type="Rhea" id="RHEA:32287"/>
        <dbReference type="ChEBI" id="CHEBI:1178"/>
        <dbReference type="ChEBI" id="CHEBI:35121"/>
        <dbReference type="EC" id="4.2.1.33"/>
    </reaction>
</comment>
<evidence type="ECO:0000256" key="4">
    <source>
        <dbReference type="ARBA" id="ARBA00009845"/>
    </source>
</evidence>
<dbReference type="Pfam" id="PF00694">
    <property type="entry name" value="Aconitase_C"/>
    <property type="match status" value="1"/>
</dbReference>
<dbReference type="NCBIfam" id="NF002458">
    <property type="entry name" value="PRK01641.1"/>
    <property type="match status" value="1"/>
</dbReference>
<dbReference type="NCBIfam" id="TIGR00171">
    <property type="entry name" value="leuD"/>
    <property type="match status" value="1"/>
</dbReference>
<dbReference type="Gene3D" id="3.20.19.10">
    <property type="entry name" value="Aconitase, domain 4"/>
    <property type="match status" value="1"/>
</dbReference>
<dbReference type="UniPathway" id="UPA00048">
    <property type="reaction ID" value="UER00071"/>
</dbReference>
<comment type="caution">
    <text evidence="12">The sequence shown here is derived from an EMBL/GenBank/DDBJ whole genome shotgun (WGS) entry which is preliminary data.</text>
</comment>
<dbReference type="GO" id="GO:0009098">
    <property type="term" value="P:L-leucine biosynthetic process"/>
    <property type="evidence" value="ECO:0007669"/>
    <property type="project" value="UniProtKB-UniRule"/>
</dbReference>
<dbReference type="InterPro" id="IPR050075">
    <property type="entry name" value="LeuD"/>
</dbReference>
<dbReference type="EMBL" id="NZEX01000044">
    <property type="protein sequence ID" value="MAH62659.1"/>
    <property type="molecule type" value="Genomic_DNA"/>
</dbReference>
<keyword evidence="8 10" id="KW-0456">Lyase</keyword>
<organism evidence="12 13">
    <name type="scientific">SAR324 cluster bacterium</name>
    <dbReference type="NCBI Taxonomy" id="2024889"/>
    <lineage>
        <taxon>Bacteria</taxon>
        <taxon>Deltaproteobacteria</taxon>
        <taxon>SAR324 cluster</taxon>
    </lineage>
</organism>
<dbReference type="CDD" id="cd01577">
    <property type="entry name" value="IPMI_Swivel"/>
    <property type="match status" value="1"/>
</dbReference>
<name>A0A2D6YHK3_9DELT</name>
<evidence type="ECO:0000256" key="1">
    <source>
        <dbReference type="ARBA" id="ARBA00000491"/>
    </source>
</evidence>
<keyword evidence="9 10" id="KW-0100">Branched-chain amino acid biosynthesis</keyword>
<evidence type="ECO:0000256" key="5">
    <source>
        <dbReference type="ARBA" id="ARBA00011271"/>
    </source>
</evidence>
<evidence type="ECO:0000256" key="2">
    <source>
        <dbReference type="ARBA" id="ARBA00002695"/>
    </source>
</evidence>
<dbReference type="Proteomes" id="UP000226525">
    <property type="component" value="Unassembled WGS sequence"/>
</dbReference>
<dbReference type="AlphaFoldDB" id="A0A2D6YHK3"/>